<organism evidence="4 5">
    <name type="scientific">Penicillium vulpinum</name>
    <dbReference type="NCBI Taxonomy" id="29845"/>
    <lineage>
        <taxon>Eukaryota</taxon>
        <taxon>Fungi</taxon>
        <taxon>Dikarya</taxon>
        <taxon>Ascomycota</taxon>
        <taxon>Pezizomycotina</taxon>
        <taxon>Eurotiomycetes</taxon>
        <taxon>Eurotiomycetidae</taxon>
        <taxon>Eurotiales</taxon>
        <taxon>Aspergillaceae</taxon>
        <taxon>Penicillium</taxon>
    </lineage>
</organism>
<accession>A0A1V6RF87</accession>
<name>A0A1V6RF87_9EURO</name>
<dbReference type="InterPro" id="IPR002347">
    <property type="entry name" value="SDR_fam"/>
</dbReference>
<dbReference type="GO" id="GO:0016616">
    <property type="term" value="F:oxidoreductase activity, acting on the CH-OH group of donors, NAD or NADP as acceptor"/>
    <property type="evidence" value="ECO:0007669"/>
    <property type="project" value="TreeGrafter"/>
</dbReference>
<evidence type="ECO:0000256" key="3">
    <source>
        <dbReference type="ARBA" id="ARBA00023002"/>
    </source>
</evidence>
<comment type="caution">
    <text evidence="4">The sequence shown here is derived from an EMBL/GenBank/DDBJ whole genome shotgun (WGS) entry which is preliminary data.</text>
</comment>
<dbReference type="CDD" id="cd05233">
    <property type="entry name" value="SDR_c"/>
    <property type="match status" value="1"/>
</dbReference>
<evidence type="ECO:0000313" key="4">
    <source>
        <dbReference type="EMBL" id="OQE00220.1"/>
    </source>
</evidence>
<gene>
    <name evidence="4" type="ORF">PENVUL_c056G08535</name>
</gene>
<dbReference type="PANTHER" id="PTHR42760:SF37">
    <property type="entry name" value="CLAVALDEHYDE DEHYDROGENASE"/>
    <property type="match status" value="1"/>
</dbReference>
<reference evidence="5" key="1">
    <citation type="journal article" date="2017" name="Nat. Microbiol.">
        <title>Global analysis of biosynthetic gene clusters reveals vast potential of secondary metabolite production in Penicillium species.</title>
        <authorList>
            <person name="Nielsen J.C."/>
            <person name="Grijseels S."/>
            <person name="Prigent S."/>
            <person name="Ji B."/>
            <person name="Dainat J."/>
            <person name="Nielsen K.F."/>
            <person name="Frisvad J.C."/>
            <person name="Workman M."/>
            <person name="Nielsen J."/>
        </authorList>
    </citation>
    <scope>NUCLEOTIDE SEQUENCE [LARGE SCALE GENOMIC DNA]</scope>
    <source>
        <strain evidence="5">IBT 29486</strain>
    </source>
</reference>
<keyword evidence="5" id="KW-1185">Reference proteome</keyword>
<dbReference type="PANTHER" id="PTHR42760">
    <property type="entry name" value="SHORT-CHAIN DEHYDROGENASES/REDUCTASES FAMILY MEMBER"/>
    <property type="match status" value="1"/>
</dbReference>
<dbReference type="AlphaFoldDB" id="A0A1V6RF87"/>
<proteinExistence type="inferred from homology"/>
<dbReference type="InterPro" id="IPR036291">
    <property type="entry name" value="NAD(P)-bd_dom_sf"/>
</dbReference>
<dbReference type="PRINTS" id="PR00081">
    <property type="entry name" value="GDHRDH"/>
</dbReference>
<evidence type="ECO:0000256" key="1">
    <source>
        <dbReference type="ARBA" id="ARBA00006484"/>
    </source>
</evidence>
<dbReference type="SUPFAM" id="SSF51735">
    <property type="entry name" value="NAD(P)-binding Rossmann-fold domains"/>
    <property type="match status" value="1"/>
</dbReference>
<dbReference type="EMBL" id="MDYP01000056">
    <property type="protein sequence ID" value="OQE00220.1"/>
    <property type="molecule type" value="Genomic_DNA"/>
</dbReference>
<dbReference type="OrthoDB" id="1933717at2759"/>
<dbReference type="Gene3D" id="3.40.50.720">
    <property type="entry name" value="NAD(P)-binding Rossmann-like Domain"/>
    <property type="match status" value="1"/>
</dbReference>
<dbReference type="STRING" id="29845.A0A1V6RF87"/>
<protein>
    <submittedName>
        <fullName evidence="4">Uncharacterized protein</fullName>
    </submittedName>
</protein>
<comment type="similarity">
    <text evidence="1">Belongs to the short-chain dehydrogenases/reductases (SDR) family.</text>
</comment>
<evidence type="ECO:0000256" key="2">
    <source>
        <dbReference type="ARBA" id="ARBA00022857"/>
    </source>
</evidence>
<sequence>MSDSSIDPDQFTRMGSITETYYRDVYPAIEPTRPEFSQTGKVTIITGAGKGIGRAIARSHAQSNVKGLVLITLSESSAEETKNIIEAEFPSVEILTLPTNIADEKAVARTFEAIKDKFGTANTLVNNAGAFAPGATISESDGATWWSDFEINVHGTYNVTAAFLRLIAQTPEVKPTVVNLISTIALTPPSLSSYFISKLSVAKMTEFVSAENPNVTAYSLSPGIVLTGMTLDSFKPFAKDTAELTGAATVYLAAKRPEYLNGRHLSANWDLGELESRQAEFSSSDKLKVGQFI</sequence>
<dbReference type="Pfam" id="PF00106">
    <property type="entry name" value="adh_short"/>
    <property type="match status" value="1"/>
</dbReference>
<keyword evidence="2" id="KW-0521">NADP</keyword>
<keyword evidence="3" id="KW-0560">Oxidoreductase</keyword>
<evidence type="ECO:0000313" key="5">
    <source>
        <dbReference type="Proteomes" id="UP000191518"/>
    </source>
</evidence>
<dbReference type="Proteomes" id="UP000191518">
    <property type="component" value="Unassembled WGS sequence"/>
</dbReference>